<accession>A0A0R2CPN0</accession>
<name>A0A0R2CPN0_9LACO</name>
<gene>
    <name evidence="1" type="ORF">FC56_GL000918</name>
</gene>
<reference evidence="1 2" key="1">
    <citation type="journal article" date="2015" name="Genome Announc.">
        <title>Expanding the biotechnology potential of lactobacilli through comparative genomics of 213 strains and associated genera.</title>
        <authorList>
            <person name="Sun Z."/>
            <person name="Harris H.M."/>
            <person name="McCann A."/>
            <person name="Guo C."/>
            <person name="Argimon S."/>
            <person name="Zhang W."/>
            <person name="Yang X."/>
            <person name="Jeffery I.B."/>
            <person name="Cooney J.C."/>
            <person name="Kagawa T.F."/>
            <person name="Liu W."/>
            <person name="Song Y."/>
            <person name="Salvetti E."/>
            <person name="Wrobel A."/>
            <person name="Rasinkangas P."/>
            <person name="Parkhill J."/>
            <person name="Rea M.C."/>
            <person name="O'Sullivan O."/>
            <person name="Ritari J."/>
            <person name="Douillard F.P."/>
            <person name="Paul Ross R."/>
            <person name="Yang R."/>
            <person name="Briner A.E."/>
            <person name="Felis G.E."/>
            <person name="de Vos W.M."/>
            <person name="Barrangou R."/>
            <person name="Klaenhammer T.R."/>
            <person name="Caufield P.W."/>
            <person name="Cui Y."/>
            <person name="Zhang H."/>
            <person name="O'Toole P.W."/>
        </authorList>
    </citation>
    <scope>NUCLEOTIDE SEQUENCE [LARGE SCALE GENOMIC DNA]</scope>
    <source>
        <strain evidence="1 2">DSM 24302</strain>
    </source>
</reference>
<evidence type="ECO:0000313" key="1">
    <source>
        <dbReference type="EMBL" id="KRM93253.1"/>
    </source>
</evidence>
<dbReference type="RefSeq" id="WP_056978715.1">
    <property type="nucleotide sequence ID" value="NZ_AYZR01000009.1"/>
</dbReference>
<dbReference type="STRING" id="1423802.FC56_GL000918"/>
<organism evidence="1 2">
    <name type="scientific">Lentilactobacillus senioris DSM 24302 = JCM 17472</name>
    <dbReference type="NCBI Taxonomy" id="1423802"/>
    <lineage>
        <taxon>Bacteria</taxon>
        <taxon>Bacillati</taxon>
        <taxon>Bacillota</taxon>
        <taxon>Bacilli</taxon>
        <taxon>Lactobacillales</taxon>
        <taxon>Lactobacillaceae</taxon>
        <taxon>Lentilactobacillus</taxon>
    </lineage>
</organism>
<dbReference type="PATRIC" id="fig|1423802.4.peg.931"/>
<keyword evidence="2" id="KW-1185">Reference proteome</keyword>
<protein>
    <submittedName>
        <fullName evidence="1">Uncharacterized protein</fullName>
    </submittedName>
</protein>
<proteinExistence type="predicted"/>
<dbReference type="Proteomes" id="UP000051256">
    <property type="component" value="Unassembled WGS sequence"/>
</dbReference>
<comment type="caution">
    <text evidence="1">The sequence shown here is derived from an EMBL/GenBank/DDBJ whole genome shotgun (WGS) entry which is preliminary data.</text>
</comment>
<dbReference type="AlphaFoldDB" id="A0A0R2CPN0"/>
<dbReference type="EMBL" id="AYZR01000009">
    <property type="protein sequence ID" value="KRM93253.1"/>
    <property type="molecule type" value="Genomic_DNA"/>
</dbReference>
<evidence type="ECO:0000313" key="2">
    <source>
        <dbReference type="Proteomes" id="UP000051256"/>
    </source>
</evidence>
<sequence>MMTAAKLQDIVTIFKQYNIQIETNEMLITKINQREVEFDANSYMVEQLIQLITRVLADEINKQVWGLLK</sequence>